<comment type="caution">
    <text evidence="1">The sequence shown here is derived from an EMBL/GenBank/DDBJ whole genome shotgun (WGS) entry which is preliminary data.</text>
</comment>
<evidence type="ECO:0000313" key="2">
    <source>
        <dbReference type="Proteomes" id="UP000037696"/>
    </source>
</evidence>
<keyword evidence="2" id="KW-1185">Reference proteome</keyword>
<gene>
    <name evidence="1" type="ORF">ACN38_g2272</name>
</gene>
<organism evidence="1 2">
    <name type="scientific">Penicillium nordicum</name>
    <dbReference type="NCBI Taxonomy" id="229535"/>
    <lineage>
        <taxon>Eukaryota</taxon>
        <taxon>Fungi</taxon>
        <taxon>Dikarya</taxon>
        <taxon>Ascomycota</taxon>
        <taxon>Pezizomycotina</taxon>
        <taxon>Eurotiomycetes</taxon>
        <taxon>Eurotiomycetidae</taxon>
        <taxon>Eurotiales</taxon>
        <taxon>Aspergillaceae</taxon>
        <taxon>Penicillium</taxon>
    </lineage>
</organism>
<evidence type="ECO:0000313" key="1">
    <source>
        <dbReference type="EMBL" id="KOS46807.1"/>
    </source>
</evidence>
<dbReference type="AlphaFoldDB" id="A0A0M8PAB3"/>
<reference evidence="1 2" key="1">
    <citation type="submission" date="2015-08" db="EMBL/GenBank/DDBJ databases">
        <title>Genome sequencing of Penicillium nordicum.</title>
        <authorList>
            <person name="Nguyen H.D."/>
            <person name="Seifert K.A."/>
        </authorList>
    </citation>
    <scope>NUCLEOTIDE SEQUENCE [LARGE SCALE GENOMIC DNA]</scope>
    <source>
        <strain evidence="1 2">DAOMC 185683</strain>
    </source>
</reference>
<accession>A0A0M8PAB3</accession>
<name>A0A0M8PAB3_9EURO</name>
<sequence>MDRLVVRRRSESMCNYCFWLKAVKLEASRSYLYQFDHPPYVVGGQALVRFCYILLYYCTRTFIGRDLMISTHINISVTSSMVILLRLFPSSTRPT</sequence>
<dbReference type="EMBL" id="LHQQ01000024">
    <property type="protein sequence ID" value="KOS46807.1"/>
    <property type="molecule type" value="Genomic_DNA"/>
</dbReference>
<dbReference type="Proteomes" id="UP000037696">
    <property type="component" value="Unassembled WGS sequence"/>
</dbReference>
<proteinExistence type="predicted"/>
<protein>
    <submittedName>
        <fullName evidence="1">Uncharacterized protein</fullName>
    </submittedName>
</protein>